<keyword evidence="1" id="KW-0732">Signal</keyword>
<organism evidence="2 3">
    <name type="scientific">Plantactinospora mayteni</name>
    <dbReference type="NCBI Taxonomy" id="566021"/>
    <lineage>
        <taxon>Bacteria</taxon>
        <taxon>Bacillati</taxon>
        <taxon>Actinomycetota</taxon>
        <taxon>Actinomycetes</taxon>
        <taxon>Micromonosporales</taxon>
        <taxon>Micromonosporaceae</taxon>
        <taxon>Plantactinospora</taxon>
    </lineage>
</organism>
<evidence type="ECO:0000313" key="3">
    <source>
        <dbReference type="Proteomes" id="UP000621500"/>
    </source>
</evidence>
<name>A0ABQ4ERN3_9ACTN</name>
<gene>
    <name evidence="2" type="ORF">Pma05_38630</name>
</gene>
<sequence length="167" mass="17761">MRVRLVTTIGTMLALAVASTVLGSSTAYAATPGGTGAPHCAYNADTAELACAGSPEQARKDVGSQASYLVAQLWKDADYRGGTLRYYKSSACTATMTDREISVPVVPAGWNDVLTSVKTDLSTANTRCSVRIFQDGRFTGPSFTVNHYTPNLGGFGWNDRASSWYIS</sequence>
<dbReference type="SUPFAM" id="SSF49695">
    <property type="entry name" value="gamma-Crystallin-like"/>
    <property type="match status" value="1"/>
</dbReference>
<keyword evidence="3" id="KW-1185">Reference proteome</keyword>
<protein>
    <submittedName>
        <fullName evidence="2">Uncharacterized protein</fullName>
    </submittedName>
</protein>
<dbReference type="RefSeq" id="WP_203858805.1">
    <property type="nucleotide sequence ID" value="NZ_BAAAZQ010000036.1"/>
</dbReference>
<dbReference type="InterPro" id="IPR011024">
    <property type="entry name" value="G_crystallin-like"/>
</dbReference>
<evidence type="ECO:0000313" key="2">
    <source>
        <dbReference type="EMBL" id="GIG97290.1"/>
    </source>
</evidence>
<dbReference type="Gene3D" id="2.60.20.10">
    <property type="entry name" value="Crystallins"/>
    <property type="match status" value="1"/>
</dbReference>
<dbReference type="EMBL" id="BONX01000025">
    <property type="protein sequence ID" value="GIG97290.1"/>
    <property type="molecule type" value="Genomic_DNA"/>
</dbReference>
<reference evidence="2 3" key="1">
    <citation type="submission" date="2021-01" db="EMBL/GenBank/DDBJ databases">
        <title>Whole genome shotgun sequence of Plantactinospora mayteni NBRC 109088.</title>
        <authorList>
            <person name="Komaki H."/>
            <person name="Tamura T."/>
        </authorList>
    </citation>
    <scope>NUCLEOTIDE SEQUENCE [LARGE SCALE GENOMIC DNA]</scope>
    <source>
        <strain evidence="2 3">NBRC 109088</strain>
    </source>
</reference>
<dbReference type="Proteomes" id="UP000621500">
    <property type="component" value="Unassembled WGS sequence"/>
</dbReference>
<accession>A0ABQ4ERN3</accession>
<feature type="chain" id="PRO_5046730056" evidence="1">
    <location>
        <begin position="30"/>
        <end position="167"/>
    </location>
</feature>
<comment type="caution">
    <text evidence="2">The sequence shown here is derived from an EMBL/GenBank/DDBJ whole genome shotgun (WGS) entry which is preliminary data.</text>
</comment>
<proteinExistence type="predicted"/>
<feature type="signal peptide" evidence="1">
    <location>
        <begin position="1"/>
        <end position="29"/>
    </location>
</feature>
<evidence type="ECO:0000256" key="1">
    <source>
        <dbReference type="SAM" id="SignalP"/>
    </source>
</evidence>